<keyword evidence="2" id="KW-1185">Reference proteome</keyword>
<organism evidence="1 2">
    <name type="scientific">Gossypium lobatum</name>
    <dbReference type="NCBI Taxonomy" id="34289"/>
    <lineage>
        <taxon>Eukaryota</taxon>
        <taxon>Viridiplantae</taxon>
        <taxon>Streptophyta</taxon>
        <taxon>Embryophyta</taxon>
        <taxon>Tracheophyta</taxon>
        <taxon>Spermatophyta</taxon>
        <taxon>Magnoliopsida</taxon>
        <taxon>eudicotyledons</taxon>
        <taxon>Gunneridae</taxon>
        <taxon>Pentapetalae</taxon>
        <taxon>rosids</taxon>
        <taxon>malvids</taxon>
        <taxon>Malvales</taxon>
        <taxon>Malvaceae</taxon>
        <taxon>Malvoideae</taxon>
        <taxon>Gossypium</taxon>
    </lineage>
</organism>
<reference evidence="1 2" key="1">
    <citation type="journal article" date="2019" name="Genome Biol. Evol.">
        <title>Insights into the evolution of the New World diploid cottons (Gossypium, subgenus Houzingenia) based on genome sequencing.</title>
        <authorList>
            <person name="Grover C.E."/>
            <person name="Arick M.A. 2nd"/>
            <person name="Thrash A."/>
            <person name="Conover J.L."/>
            <person name="Sanders W.S."/>
            <person name="Peterson D.G."/>
            <person name="Frelichowski J.E."/>
            <person name="Scheffler J.A."/>
            <person name="Scheffler B.E."/>
            <person name="Wendel J.F."/>
        </authorList>
    </citation>
    <scope>NUCLEOTIDE SEQUENCE [LARGE SCALE GENOMIC DNA]</scope>
    <source>
        <strain evidence="1">157</strain>
        <tissue evidence="1">Leaf</tissue>
    </source>
</reference>
<dbReference type="AlphaFoldDB" id="A0A7J8N759"/>
<gene>
    <name evidence="1" type="ORF">Golob_003008</name>
</gene>
<accession>A0A7J8N759</accession>
<comment type="caution">
    <text evidence="1">The sequence shown here is derived from an EMBL/GenBank/DDBJ whole genome shotgun (WGS) entry which is preliminary data.</text>
</comment>
<dbReference type="Proteomes" id="UP000593572">
    <property type="component" value="Unassembled WGS sequence"/>
</dbReference>
<evidence type="ECO:0000313" key="2">
    <source>
        <dbReference type="Proteomes" id="UP000593572"/>
    </source>
</evidence>
<protein>
    <submittedName>
        <fullName evidence="1">Uncharacterized protein</fullName>
    </submittedName>
</protein>
<dbReference type="EMBL" id="JABEZX010000012">
    <property type="protein sequence ID" value="MBA0572684.1"/>
    <property type="molecule type" value="Genomic_DNA"/>
</dbReference>
<evidence type="ECO:0000313" key="1">
    <source>
        <dbReference type="EMBL" id="MBA0572684.1"/>
    </source>
</evidence>
<sequence>MGREIDFLGINAMAYGSGSNADQHVITHHHQEGLSLDLVLQQPNVAGADN</sequence>
<name>A0A7J8N759_9ROSI</name>
<proteinExistence type="predicted"/>